<reference key="1">
    <citation type="submission" date="2010-11" db="EMBL/GenBank/DDBJ databases">
        <title>The complete genome of Paludibacter propionicigenes DSM 17365.</title>
        <authorList>
            <consortium name="US DOE Joint Genome Institute (JGI-PGF)"/>
            <person name="Lucas S."/>
            <person name="Copeland A."/>
            <person name="Lapidus A."/>
            <person name="Bruce D."/>
            <person name="Goodwin L."/>
            <person name="Pitluck S."/>
            <person name="Kyrpides N."/>
            <person name="Mavromatis K."/>
            <person name="Ivanova N."/>
            <person name="Munk A.C."/>
            <person name="Brettin T."/>
            <person name="Detter J.C."/>
            <person name="Han C."/>
            <person name="Tapia R."/>
            <person name="Land M."/>
            <person name="Hauser L."/>
            <person name="Markowitz V."/>
            <person name="Cheng J.-F."/>
            <person name="Hugenholtz P."/>
            <person name="Woyke T."/>
            <person name="Wu D."/>
            <person name="Gronow S."/>
            <person name="Wellnitz S."/>
            <person name="Brambilla E."/>
            <person name="Klenk H.-P."/>
            <person name="Eisen J.A."/>
        </authorList>
    </citation>
    <scope>NUCLEOTIDE SEQUENCE</scope>
    <source>
        <strain>WB4</strain>
    </source>
</reference>
<proteinExistence type="predicted"/>
<organism evidence="4 5">
    <name type="scientific">Paludibacter propionicigenes (strain DSM 17365 / JCM 13257 / WB4)</name>
    <dbReference type="NCBI Taxonomy" id="694427"/>
    <lineage>
        <taxon>Bacteria</taxon>
        <taxon>Pseudomonadati</taxon>
        <taxon>Bacteroidota</taxon>
        <taxon>Bacteroidia</taxon>
        <taxon>Bacteroidales</taxon>
        <taxon>Paludibacteraceae</taxon>
        <taxon>Paludibacter</taxon>
    </lineage>
</organism>
<evidence type="ECO:0000313" key="4">
    <source>
        <dbReference type="EMBL" id="ADQ79668.1"/>
    </source>
</evidence>
<sequence length="193" mass="22411">MKKYAMVVMTTMLMVGFTTMAQNRPPVKNMRGERTELKTQKREMATPEKRAERLAKELELNSTQTSDLKVFFEKQDAKRHEEMENLKKLRAEMKAKKEAERKTDDAALAKILGPEKFHQFELKRAERIGVMKGRMMGRMHAGNGHIGEGRDRFHRSLAPQGNFLKRDSLRRNFSPKSHQNNNDAPKPQSDEKK</sequence>
<evidence type="ECO:0008006" key="6">
    <source>
        <dbReference type="Google" id="ProtNLM"/>
    </source>
</evidence>
<feature type="compositionally biased region" description="Basic and acidic residues" evidence="2">
    <location>
        <begin position="30"/>
        <end position="48"/>
    </location>
</feature>
<evidence type="ECO:0000313" key="5">
    <source>
        <dbReference type="Proteomes" id="UP000008718"/>
    </source>
</evidence>
<dbReference type="HOGENOM" id="CLU_1407590_0_0_10"/>
<dbReference type="AlphaFoldDB" id="E4T4M4"/>
<feature type="region of interest" description="Disordered" evidence="2">
    <location>
        <begin position="24"/>
        <end position="48"/>
    </location>
</feature>
<feature type="chain" id="PRO_5003187606" description="DUF4890 domain-containing protein" evidence="3">
    <location>
        <begin position="22"/>
        <end position="193"/>
    </location>
</feature>
<accession>E4T4M4</accession>
<feature type="signal peptide" evidence="3">
    <location>
        <begin position="1"/>
        <end position="21"/>
    </location>
</feature>
<gene>
    <name evidence="4" type="ordered locus">Palpr_1522</name>
</gene>
<dbReference type="Proteomes" id="UP000008718">
    <property type="component" value="Chromosome"/>
</dbReference>
<protein>
    <recommendedName>
        <fullName evidence="6">DUF4890 domain-containing protein</fullName>
    </recommendedName>
</protein>
<evidence type="ECO:0000256" key="2">
    <source>
        <dbReference type="SAM" id="MobiDB-lite"/>
    </source>
</evidence>
<dbReference type="EMBL" id="CP002345">
    <property type="protein sequence ID" value="ADQ79668.1"/>
    <property type="molecule type" value="Genomic_DNA"/>
</dbReference>
<keyword evidence="3" id="KW-0732">Signal</keyword>
<evidence type="ECO:0000256" key="1">
    <source>
        <dbReference type="SAM" id="Coils"/>
    </source>
</evidence>
<dbReference type="KEGG" id="ppn:Palpr_1522"/>
<feature type="coiled-coil region" evidence="1">
    <location>
        <begin position="72"/>
        <end position="106"/>
    </location>
</feature>
<reference evidence="4 5" key="2">
    <citation type="journal article" date="2011" name="Stand. Genomic Sci.">
        <title>Complete genome sequence of Paludibacter propionicigenes type strain (WB4).</title>
        <authorList>
            <person name="Gronow S."/>
            <person name="Munk C."/>
            <person name="Lapidus A."/>
            <person name="Nolan M."/>
            <person name="Lucas S."/>
            <person name="Hammon N."/>
            <person name="Deshpande S."/>
            <person name="Cheng J.F."/>
            <person name="Tapia R."/>
            <person name="Han C."/>
            <person name="Goodwin L."/>
            <person name="Pitluck S."/>
            <person name="Liolios K."/>
            <person name="Ivanova N."/>
            <person name="Mavromatis K."/>
            <person name="Mikhailova N."/>
            <person name="Pati A."/>
            <person name="Chen A."/>
            <person name="Palaniappan K."/>
            <person name="Land M."/>
            <person name="Hauser L."/>
            <person name="Chang Y.J."/>
            <person name="Jeffries C.D."/>
            <person name="Brambilla E."/>
            <person name="Rohde M."/>
            <person name="Goker M."/>
            <person name="Detter J.C."/>
            <person name="Woyke T."/>
            <person name="Bristow J."/>
            <person name="Eisen J.A."/>
            <person name="Markowitz V."/>
            <person name="Hugenholtz P."/>
            <person name="Kyrpides N.C."/>
            <person name="Klenk H.P."/>
        </authorList>
    </citation>
    <scope>NUCLEOTIDE SEQUENCE [LARGE SCALE GENOMIC DNA]</scope>
    <source>
        <strain evidence="5">DSM 17365 / JCM 13257 / WB4</strain>
    </source>
</reference>
<keyword evidence="5" id="KW-1185">Reference proteome</keyword>
<feature type="compositionally biased region" description="Polar residues" evidence="2">
    <location>
        <begin position="174"/>
        <end position="183"/>
    </location>
</feature>
<keyword evidence="1" id="KW-0175">Coiled coil</keyword>
<dbReference type="RefSeq" id="WP_013445037.1">
    <property type="nucleotide sequence ID" value="NC_014734.1"/>
</dbReference>
<feature type="region of interest" description="Disordered" evidence="2">
    <location>
        <begin position="141"/>
        <end position="193"/>
    </location>
</feature>
<name>E4T4M4_PALPW</name>
<evidence type="ECO:0000256" key="3">
    <source>
        <dbReference type="SAM" id="SignalP"/>
    </source>
</evidence>
<dbReference type="STRING" id="694427.Palpr_1522"/>